<dbReference type="OrthoDB" id="5297879at2"/>
<dbReference type="EMBL" id="SPQU01000005">
    <property type="protein sequence ID" value="TFV39460.1"/>
    <property type="molecule type" value="Genomic_DNA"/>
</dbReference>
<reference evidence="6 9" key="1">
    <citation type="submission" date="2019-03" db="EMBL/GenBank/DDBJ databases">
        <title>Bradyrhizobium strains diversity isolated from Chamaecrista fasciculata.</title>
        <authorList>
            <person name="Urquiaga M.C.O."/>
            <person name="Hungria M."/>
            <person name="Delamuta J.R.M."/>
        </authorList>
    </citation>
    <scope>NUCLEOTIDE SEQUENCE [LARGE SCALE GENOMIC DNA]</scope>
    <source>
        <strain evidence="6 9">CNPSo 3424</strain>
    </source>
</reference>
<comment type="subcellular location">
    <subcellularLocation>
        <location evidence="1">Cytoplasm</location>
        <location evidence="1">Nucleoid</location>
    </subcellularLocation>
</comment>
<dbReference type="AlphaFoldDB" id="A0A4Y9L7C8"/>
<evidence type="ECO:0000256" key="4">
    <source>
        <dbReference type="ARBA" id="ARBA00023125"/>
    </source>
</evidence>
<proteinExistence type="inferred from homology"/>
<organism evidence="6 9">
    <name type="scientific">Bradyrhizobium frederickii</name>
    <dbReference type="NCBI Taxonomy" id="2560054"/>
    <lineage>
        <taxon>Bacteria</taxon>
        <taxon>Pseudomonadati</taxon>
        <taxon>Pseudomonadota</taxon>
        <taxon>Alphaproteobacteria</taxon>
        <taxon>Hyphomicrobiales</taxon>
        <taxon>Nitrobacteraceae</taxon>
        <taxon>Bradyrhizobium</taxon>
    </lineage>
</organism>
<dbReference type="Pfam" id="PF00816">
    <property type="entry name" value="Histone_HNS"/>
    <property type="match status" value="1"/>
</dbReference>
<dbReference type="Proteomes" id="UP000298225">
    <property type="component" value="Unassembled WGS sequence"/>
</dbReference>
<evidence type="ECO:0000259" key="5">
    <source>
        <dbReference type="SMART" id="SM00528"/>
    </source>
</evidence>
<evidence type="ECO:0000313" key="8">
    <source>
        <dbReference type="Proteomes" id="UP000297700"/>
    </source>
</evidence>
<keyword evidence="3" id="KW-0963">Cytoplasm</keyword>
<dbReference type="PANTHER" id="PTHR38097">
    <property type="match status" value="1"/>
</dbReference>
<dbReference type="Gene3D" id="4.10.430.10">
    <property type="entry name" value="Histone-like protein H-NS, C-terminal domain"/>
    <property type="match status" value="1"/>
</dbReference>
<dbReference type="InterPro" id="IPR037150">
    <property type="entry name" value="H-NS_C_dom_sf"/>
</dbReference>
<keyword evidence="4" id="KW-0238">DNA-binding</keyword>
<dbReference type="GO" id="GO:0005829">
    <property type="term" value="C:cytosol"/>
    <property type="evidence" value="ECO:0007669"/>
    <property type="project" value="TreeGrafter"/>
</dbReference>
<evidence type="ECO:0000313" key="9">
    <source>
        <dbReference type="Proteomes" id="UP000298225"/>
    </source>
</evidence>
<dbReference type="Proteomes" id="UP000297700">
    <property type="component" value="Unassembled WGS sequence"/>
</dbReference>
<sequence length="122" mass="13759">MSTKKLELEAMSIDDLWSLHEEISGILSDRIKAEKQELEKRLAVLGGGMAMLAEATGPGVSPTGKQRRKYPRVLPKYRNPQTSETWSGRGKRPRWLVAAMKSGRRIEDFRIGEAAPKLRQRA</sequence>
<comment type="caution">
    <text evidence="6">The sequence shown here is derived from an EMBL/GenBank/DDBJ whole genome shotgun (WGS) entry which is preliminary data.</text>
</comment>
<dbReference type="RefSeq" id="WP_126257996.1">
    <property type="nucleotide sequence ID" value="NZ_SPQS01000004.1"/>
</dbReference>
<name>A0A4Y9L7C8_9BRAD</name>
<dbReference type="GO" id="GO:0003681">
    <property type="term" value="F:bent DNA binding"/>
    <property type="evidence" value="ECO:0007669"/>
    <property type="project" value="TreeGrafter"/>
</dbReference>
<dbReference type="PANTHER" id="PTHR38097:SF2">
    <property type="entry name" value="DNA-BINDING PROTEIN STPA"/>
    <property type="match status" value="1"/>
</dbReference>
<protein>
    <submittedName>
        <fullName evidence="6">H-NS histone family protein</fullName>
    </submittedName>
</protein>
<evidence type="ECO:0000256" key="1">
    <source>
        <dbReference type="ARBA" id="ARBA00004453"/>
    </source>
</evidence>
<evidence type="ECO:0000313" key="6">
    <source>
        <dbReference type="EMBL" id="TFV39460.1"/>
    </source>
</evidence>
<accession>A0A4Y9PC73</accession>
<dbReference type="GO" id="GO:0009295">
    <property type="term" value="C:nucleoid"/>
    <property type="evidence" value="ECO:0007669"/>
    <property type="project" value="UniProtKB-SubCell"/>
</dbReference>
<evidence type="ECO:0000256" key="3">
    <source>
        <dbReference type="ARBA" id="ARBA00022490"/>
    </source>
</evidence>
<feature type="domain" description="DNA-binding protein H-NS-like C-terminal" evidence="5">
    <location>
        <begin position="67"/>
        <end position="111"/>
    </location>
</feature>
<accession>A0A4Y9L7C8</accession>
<dbReference type="EMBL" id="SPQS01000004">
    <property type="protein sequence ID" value="TFV78031.1"/>
    <property type="molecule type" value="Genomic_DNA"/>
</dbReference>
<evidence type="ECO:0000256" key="2">
    <source>
        <dbReference type="ARBA" id="ARBA00010610"/>
    </source>
</evidence>
<dbReference type="GO" id="GO:0003680">
    <property type="term" value="F:minor groove of adenine-thymine-rich DNA binding"/>
    <property type="evidence" value="ECO:0007669"/>
    <property type="project" value="TreeGrafter"/>
</dbReference>
<evidence type="ECO:0000313" key="7">
    <source>
        <dbReference type="EMBL" id="TFV78031.1"/>
    </source>
</evidence>
<dbReference type="GO" id="GO:0001217">
    <property type="term" value="F:DNA-binding transcription repressor activity"/>
    <property type="evidence" value="ECO:0007669"/>
    <property type="project" value="TreeGrafter"/>
</dbReference>
<dbReference type="SMART" id="SM00528">
    <property type="entry name" value="HNS"/>
    <property type="match status" value="1"/>
</dbReference>
<dbReference type="InterPro" id="IPR027444">
    <property type="entry name" value="H-NS_C_dom"/>
</dbReference>
<dbReference type="SUPFAM" id="SSF81273">
    <property type="entry name" value="H-NS histone-like proteins"/>
    <property type="match status" value="1"/>
</dbReference>
<reference evidence="7 8" key="2">
    <citation type="submission" date="2019-03" db="EMBL/GenBank/DDBJ databases">
        <title>Bradyrhizobium strains diversity.</title>
        <authorList>
            <person name="Urquiaga M.C.O."/>
            <person name="Hungria M."/>
            <person name="Delamuta J.R.M."/>
            <person name="Klepa M.S."/>
        </authorList>
    </citation>
    <scope>NUCLEOTIDE SEQUENCE [LARGE SCALE GENOMIC DNA]</scope>
    <source>
        <strain evidence="7 8">CNPSo 3426</strain>
    </source>
</reference>
<keyword evidence="9" id="KW-1185">Reference proteome</keyword>
<dbReference type="GO" id="GO:0032993">
    <property type="term" value="C:protein-DNA complex"/>
    <property type="evidence" value="ECO:0007669"/>
    <property type="project" value="TreeGrafter"/>
</dbReference>
<dbReference type="GO" id="GO:0000976">
    <property type="term" value="F:transcription cis-regulatory region binding"/>
    <property type="evidence" value="ECO:0007669"/>
    <property type="project" value="TreeGrafter"/>
</dbReference>
<comment type="similarity">
    <text evidence="2">Belongs to the histone-like protein H-NS family.</text>
</comment>
<gene>
    <name evidence="7" type="ORF">E4K64_09430</name>
    <name evidence="6" type="ORF">E4K66_13785</name>
</gene>